<dbReference type="InterPro" id="IPR036770">
    <property type="entry name" value="Ankyrin_rpt-contain_sf"/>
</dbReference>
<feature type="repeat" description="ANK" evidence="3">
    <location>
        <begin position="58"/>
        <end position="83"/>
    </location>
</feature>
<dbReference type="KEGG" id="mmab:HQ865_14045"/>
<dbReference type="Gene3D" id="1.25.40.20">
    <property type="entry name" value="Ankyrin repeat-containing domain"/>
    <property type="match status" value="2"/>
</dbReference>
<dbReference type="Pfam" id="PF12796">
    <property type="entry name" value="Ank_2"/>
    <property type="match status" value="1"/>
</dbReference>
<evidence type="ECO:0000256" key="2">
    <source>
        <dbReference type="ARBA" id="ARBA00023043"/>
    </source>
</evidence>
<dbReference type="InterPro" id="IPR002110">
    <property type="entry name" value="Ankyrin_rpt"/>
</dbReference>
<dbReference type="AlphaFoldDB" id="A0A7D4UKM0"/>
<keyword evidence="5" id="KW-1185">Reference proteome</keyword>
<feature type="repeat" description="ANK" evidence="3">
    <location>
        <begin position="234"/>
        <end position="266"/>
    </location>
</feature>
<sequence length="327" mass="37513">MMIRPNDLKQELPKEVGNGEISTTTKVWEILSASYEGNLSRVKELVNKCPGLIYAQYNYAPPIHFAVREGHTEMVKYLLDNGAHDPSYRFYPFLDSLQTVADDRGYSHIVQLLDEYENTPAKHRFKGDNGRVFYNRTTLQNEFEQAVDKNNLNRTAAILKQHPEFALDESYFWGEGILTMPAKRNHREMIDLLMSHGAKVPDILKWTQFYYFERYDAASYIMAKGMNPNTMSWQHVSILHDMAQKGFIDKAELLISHGADLDLIDEAYLSTPLGLAARWGQTEMVQYLIEHGADIRKAGAIWATPLNWAKKKGHEEIVALLEKSIQN</sequence>
<dbReference type="PANTHER" id="PTHR24198:SF194">
    <property type="entry name" value="INVERSIN-A"/>
    <property type="match status" value="1"/>
</dbReference>
<dbReference type="PROSITE" id="PS50088">
    <property type="entry name" value="ANK_REPEAT"/>
    <property type="match status" value="3"/>
</dbReference>
<name>A0A7D4UKM0_9SPHI</name>
<evidence type="ECO:0000256" key="1">
    <source>
        <dbReference type="ARBA" id="ARBA00022737"/>
    </source>
</evidence>
<dbReference type="Proteomes" id="UP000505355">
    <property type="component" value="Chromosome"/>
</dbReference>
<accession>A0A7D4UKM0</accession>
<keyword evidence="2 3" id="KW-0040">ANK repeat</keyword>
<dbReference type="PANTHER" id="PTHR24198">
    <property type="entry name" value="ANKYRIN REPEAT AND PROTEIN KINASE DOMAIN-CONTAINING PROTEIN"/>
    <property type="match status" value="1"/>
</dbReference>
<gene>
    <name evidence="4" type="ORF">HQ865_14045</name>
</gene>
<dbReference type="SMART" id="SM00248">
    <property type="entry name" value="ANK"/>
    <property type="match status" value="4"/>
</dbReference>
<dbReference type="Pfam" id="PF00023">
    <property type="entry name" value="Ank"/>
    <property type="match status" value="1"/>
</dbReference>
<reference evidence="4 5" key="1">
    <citation type="submission" date="2020-05" db="EMBL/GenBank/DDBJ databases">
        <title>Mucilaginibacter mali sp. nov.</title>
        <authorList>
            <person name="Kim H.S."/>
            <person name="Lee K.C."/>
            <person name="Suh M.K."/>
            <person name="Kim J.-S."/>
            <person name="Han K.-I."/>
            <person name="Eom M.K."/>
            <person name="Shin Y.K."/>
            <person name="Lee J.-S."/>
        </authorList>
    </citation>
    <scope>NUCLEOTIDE SEQUENCE [LARGE SCALE GENOMIC DNA]</scope>
    <source>
        <strain evidence="4 5">G2-14</strain>
    </source>
</reference>
<dbReference type="PROSITE" id="PS50297">
    <property type="entry name" value="ANK_REP_REGION"/>
    <property type="match status" value="2"/>
</dbReference>
<feature type="repeat" description="ANK" evidence="3">
    <location>
        <begin position="268"/>
        <end position="300"/>
    </location>
</feature>
<dbReference type="RefSeq" id="WP_173415492.1">
    <property type="nucleotide sequence ID" value="NZ_CP054139.1"/>
</dbReference>
<protein>
    <submittedName>
        <fullName evidence="4">Ankyrin repeat domain-containing protein</fullName>
    </submittedName>
</protein>
<keyword evidence="1" id="KW-0677">Repeat</keyword>
<organism evidence="4 5">
    <name type="scientific">Mucilaginibacter mali</name>
    <dbReference type="NCBI Taxonomy" id="2740462"/>
    <lineage>
        <taxon>Bacteria</taxon>
        <taxon>Pseudomonadati</taxon>
        <taxon>Bacteroidota</taxon>
        <taxon>Sphingobacteriia</taxon>
        <taxon>Sphingobacteriales</taxon>
        <taxon>Sphingobacteriaceae</taxon>
        <taxon>Mucilaginibacter</taxon>
    </lineage>
</organism>
<evidence type="ECO:0000313" key="4">
    <source>
        <dbReference type="EMBL" id="QKJ30822.1"/>
    </source>
</evidence>
<dbReference type="SUPFAM" id="SSF48403">
    <property type="entry name" value="Ankyrin repeat"/>
    <property type="match status" value="1"/>
</dbReference>
<evidence type="ECO:0000256" key="3">
    <source>
        <dbReference type="PROSITE-ProRule" id="PRU00023"/>
    </source>
</evidence>
<evidence type="ECO:0000313" key="5">
    <source>
        <dbReference type="Proteomes" id="UP000505355"/>
    </source>
</evidence>
<proteinExistence type="predicted"/>
<dbReference type="EMBL" id="CP054139">
    <property type="protein sequence ID" value="QKJ30822.1"/>
    <property type="molecule type" value="Genomic_DNA"/>
</dbReference>